<comment type="caution">
    <text evidence="3">The sequence shown here is derived from an EMBL/GenBank/DDBJ whole genome shotgun (WGS) entry which is preliminary data.</text>
</comment>
<feature type="domain" description="Pyridoxamine 5'-phosphate oxidase N-terminal" evidence="2">
    <location>
        <begin position="12"/>
        <end position="106"/>
    </location>
</feature>
<evidence type="ECO:0000313" key="4">
    <source>
        <dbReference type="Proteomes" id="UP000466535"/>
    </source>
</evidence>
<organism evidence="3 4">
    <name type="scientific">Halovenus carboxidivorans</name>
    <dbReference type="NCBI Taxonomy" id="2692199"/>
    <lineage>
        <taxon>Archaea</taxon>
        <taxon>Methanobacteriati</taxon>
        <taxon>Methanobacteriota</taxon>
        <taxon>Stenosarchaea group</taxon>
        <taxon>Halobacteria</taxon>
        <taxon>Halobacteriales</taxon>
        <taxon>Haloarculaceae</taxon>
        <taxon>Halovenus</taxon>
    </lineage>
</organism>
<name>A0A6B0T680_9EURY</name>
<dbReference type="EMBL" id="WUUT01000005">
    <property type="protein sequence ID" value="MXR52427.1"/>
    <property type="molecule type" value="Genomic_DNA"/>
</dbReference>
<dbReference type="AlphaFoldDB" id="A0A6B0T680"/>
<dbReference type="PANTHER" id="PTHR35176">
    <property type="entry name" value="HEME OXYGENASE HI_0854-RELATED"/>
    <property type="match status" value="1"/>
</dbReference>
<dbReference type="PANTHER" id="PTHR35176:SF6">
    <property type="entry name" value="HEME OXYGENASE HI_0854-RELATED"/>
    <property type="match status" value="1"/>
</dbReference>
<dbReference type="GO" id="GO:0016627">
    <property type="term" value="F:oxidoreductase activity, acting on the CH-CH group of donors"/>
    <property type="evidence" value="ECO:0007669"/>
    <property type="project" value="TreeGrafter"/>
</dbReference>
<accession>A0A6B0T680</accession>
<dbReference type="InterPro" id="IPR012349">
    <property type="entry name" value="Split_barrel_FMN-bd"/>
</dbReference>
<dbReference type="Pfam" id="PF01243">
    <property type="entry name" value="PNPOx_N"/>
    <property type="match status" value="1"/>
</dbReference>
<keyword evidence="4" id="KW-1185">Reference proteome</keyword>
<dbReference type="SUPFAM" id="SSF50475">
    <property type="entry name" value="FMN-binding split barrel"/>
    <property type="match status" value="1"/>
</dbReference>
<dbReference type="InterPro" id="IPR011576">
    <property type="entry name" value="Pyridox_Oxase_N"/>
</dbReference>
<gene>
    <name evidence="3" type="ORF">GRX03_12530</name>
</gene>
<dbReference type="RefSeq" id="WP_159764568.1">
    <property type="nucleotide sequence ID" value="NZ_WUUT01000005.1"/>
</dbReference>
<sequence>MSDTDGDSPKTTAKTLLEETRTCTLATASPDGVPEAATVRFVSDDDLDLYVTTESMYRKCDNMRANPAVAVVVDGTQGNLQLSGTATEIGGRAVDEFERRYLDKYGPSPYLTDEESVFFRIETDWGRLLVDGTYPPTYEMILGDGQTDPLG</sequence>
<dbReference type="GO" id="GO:0005829">
    <property type="term" value="C:cytosol"/>
    <property type="evidence" value="ECO:0007669"/>
    <property type="project" value="TreeGrafter"/>
</dbReference>
<reference evidence="3 4" key="1">
    <citation type="submission" date="2019-12" db="EMBL/GenBank/DDBJ databases">
        <title>Isolation and characterization of three novel carbon monoxide-oxidizing members of Halobacteria from salione crusts and soils.</title>
        <authorList>
            <person name="Myers M.R."/>
            <person name="King G.M."/>
        </authorList>
    </citation>
    <scope>NUCLEOTIDE SEQUENCE [LARGE SCALE GENOMIC DNA]</scope>
    <source>
        <strain evidence="3 4">WSH3</strain>
    </source>
</reference>
<evidence type="ECO:0000313" key="3">
    <source>
        <dbReference type="EMBL" id="MXR52427.1"/>
    </source>
</evidence>
<dbReference type="GO" id="GO:0070967">
    <property type="term" value="F:coenzyme F420 binding"/>
    <property type="evidence" value="ECO:0007669"/>
    <property type="project" value="TreeGrafter"/>
</dbReference>
<protein>
    <submittedName>
        <fullName evidence="3">Pyridoxamine 5'-phosphate oxidase family protein</fullName>
    </submittedName>
</protein>
<dbReference type="InterPro" id="IPR052019">
    <property type="entry name" value="F420H2_bilvrd_red/Heme_oxyg"/>
</dbReference>
<dbReference type="Proteomes" id="UP000466535">
    <property type="component" value="Unassembled WGS sequence"/>
</dbReference>
<proteinExistence type="predicted"/>
<evidence type="ECO:0000259" key="2">
    <source>
        <dbReference type="Pfam" id="PF01243"/>
    </source>
</evidence>
<evidence type="ECO:0000256" key="1">
    <source>
        <dbReference type="ARBA" id="ARBA00023002"/>
    </source>
</evidence>
<dbReference type="OrthoDB" id="377742at2157"/>
<keyword evidence="1" id="KW-0560">Oxidoreductase</keyword>
<dbReference type="Gene3D" id="2.30.110.10">
    <property type="entry name" value="Electron Transport, Fmn-binding Protein, Chain A"/>
    <property type="match status" value="1"/>
</dbReference>